<protein>
    <recommendedName>
        <fullName evidence="3">Phage protein</fullName>
    </recommendedName>
</protein>
<dbReference type="AlphaFoldDB" id="A0A654AQE6"/>
<proteinExistence type="predicted"/>
<dbReference type="Pfam" id="PF12363">
    <property type="entry name" value="Phage_TAC_12"/>
    <property type="match status" value="1"/>
</dbReference>
<evidence type="ECO:0000313" key="2">
    <source>
        <dbReference type="Proteomes" id="UP000437562"/>
    </source>
</evidence>
<sequence>MRFEINGKEHELKLTYKTIAELNKKYKGGAQEVIGACLQGDLEMFEDAIYFGLMHTDEGITRNQVVAEIEKQFEAMKISQEFIDKVLNEVVADNFFYKATTKKLKARMKKQIVAKNPELKGMADEMYRTDEEQPILLEKN</sequence>
<dbReference type="Proteomes" id="UP000437562">
    <property type="component" value="Unassembled WGS sequence"/>
</dbReference>
<dbReference type="RefSeq" id="WP_159146645.1">
    <property type="nucleotide sequence ID" value="NZ_LR733376.1"/>
</dbReference>
<dbReference type="EMBL" id="CABWMC010000031">
    <property type="protein sequence ID" value="VXC70012.1"/>
    <property type="molecule type" value="Genomic_DNA"/>
</dbReference>
<name>A0A654AQE6_BACMY</name>
<evidence type="ECO:0000313" key="1">
    <source>
        <dbReference type="EMBL" id="VXC70012.1"/>
    </source>
</evidence>
<dbReference type="InterPro" id="IPR024410">
    <property type="entry name" value="Phage_TAC_12"/>
</dbReference>
<evidence type="ECO:0008006" key="3">
    <source>
        <dbReference type="Google" id="ProtNLM"/>
    </source>
</evidence>
<reference evidence="1 2" key="1">
    <citation type="submission" date="2019-10" db="EMBL/GenBank/DDBJ databases">
        <authorList>
            <person name="Karimi E."/>
        </authorList>
    </citation>
    <scope>NUCLEOTIDE SEQUENCE [LARGE SCALE GENOMIC DNA]</scope>
    <source>
        <strain evidence="1">Bacillus sp. 71</strain>
    </source>
</reference>
<gene>
    <name evidence="1" type="ORF">BACI71_60035</name>
</gene>
<organism evidence="1 2">
    <name type="scientific">Bacillus mycoides</name>
    <dbReference type="NCBI Taxonomy" id="1405"/>
    <lineage>
        <taxon>Bacteria</taxon>
        <taxon>Bacillati</taxon>
        <taxon>Bacillota</taxon>
        <taxon>Bacilli</taxon>
        <taxon>Bacillales</taxon>
        <taxon>Bacillaceae</taxon>
        <taxon>Bacillus</taxon>
        <taxon>Bacillus cereus group</taxon>
    </lineage>
</organism>
<accession>A0A654AQE6</accession>